<evidence type="ECO:0008006" key="2">
    <source>
        <dbReference type="Google" id="ProtNLM"/>
    </source>
</evidence>
<reference evidence="1" key="1">
    <citation type="submission" date="2020-02" db="EMBL/GenBank/DDBJ databases">
        <authorList>
            <person name="Meier V. D."/>
        </authorList>
    </citation>
    <scope>NUCLEOTIDE SEQUENCE</scope>
    <source>
        <strain evidence="1">AVDCRST_MAG20</strain>
    </source>
</reference>
<dbReference type="Pfam" id="PF10604">
    <property type="entry name" value="Polyketide_cyc2"/>
    <property type="match status" value="1"/>
</dbReference>
<dbReference type="SUPFAM" id="SSF55961">
    <property type="entry name" value="Bet v1-like"/>
    <property type="match status" value="1"/>
</dbReference>
<dbReference type="AlphaFoldDB" id="A0A6J4HXN9"/>
<accession>A0A6J4HXN9</accession>
<dbReference type="InterPro" id="IPR023393">
    <property type="entry name" value="START-like_dom_sf"/>
</dbReference>
<gene>
    <name evidence="1" type="ORF">AVDCRST_MAG20-1409</name>
</gene>
<dbReference type="InterPro" id="IPR019587">
    <property type="entry name" value="Polyketide_cyclase/dehydratase"/>
</dbReference>
<dbReference type="CDD" id="cd07812">
    <property type="entry name" value="SRPBCC"/>
    <property type="match status" value="1"/>
</dbReference>
<sequence>MAVTRRRMPHPPSAVLALLADGRRYADWVVGAKRIRAVDPTWPEVGSEFHHTVGVGPLSTSDTTEVLSFTRPDGPVVLKARAWPTGAARVTIACDPTPEGCEVVIDEVPLEGPAKTVHNPVLDGLIHLRNVESLRRMERTLAAS</sequence>
<proteinExistence type="predicted"/>
<dbReference type="EMBL" id="CADCSY010000063">
    <property type="protein sequence ID" value="CAA9235752.1"/>
    <property type="molecule type" value="Genomic_DNA"/>
</dbReference>
<protein>
    <recommendedName>
        <fullName evidence="2">Polyketide cyclase/dehydrase</fullName>
    </recommendedName>
</protein>
<organism evidence="1">
    <name type="scientific">uncultured Acidimicrobiales bacterium</name>
    <dbReference type="NCBI Taxonomy" id="310071"/>
    <lineage>
        <taxon>Bacteria</taxon>
        <taxon>Bacillati</taxon>
        <taxon>Actinomycetota</taxon>
        <taxon>Acidimicrobiia</taxon>
        <taxon>Acidimicrobiales</taxon>
        <taxon>environmental samples</taxon>
    </lineage>
</organism>
<dbReference type="Gene3D" id="3.30.530.20">
    <property type="match status" value="1"/>
</dbReference>
<name>A0A6J4HXN9_9ACTN</name>
<evidence type="ECO:0000313" key="1">
    <source>
        <dbReference type="EMBL" id="CAA9235752.1"/>
    </source>
</evidence>